<reference evidence="1" key="1">
    <citation type="submission" date="2023-05" db="EMBL/GenBank/DDBJ databases">
        <authorList>
            <person name="Stuckert A."/>
        </authorList>
    </citation>
    <scope>NUCLEOTIDE SEQUENCE</scope>
</reference>
<keyword evidence="2" id="KW-1185">Reference proteome</keyword>
<sequence length="90" mass="10117">MMGCYFLPRTTMVGHYSSHLHQHWGTIPPTDNNNGALFLPLTTTVGHYSSHTDTNYGALFLPLTPMMRNNAPPLLSVGGIVPHHWCQWEE</sequence>
<protein>
    <submittedName>
        <fullName evidence="1">Uncharacterized protein</fullName>
    </submittedName>
</protein>
<evidence type="ECO:0000313" key="2">
    <source>
        <dbReference type="Proteomes" id="UP001162483"/>
    </source>
</evidence>
<name>A0ABN9BVD6_9NEOB</name>
<gene>
    <name evidence="1" type="ORF">SPARVUS_LOCUS3777810</name>
</gene>
<dbReference type="EMBL" id="CATNWA010006229">
    <property type="protein sequence ID" value="CAI9551684.1"/>
    <property type="molecule type" value="Genomic_DNA"/>
</dbReference>
<accession>A0ABN9BVD6</accession>
<comment type="caution">
    <text evidence="1">The sequence shown here is derived from an EMBL/GenBank/DDBJ whole genome shotgun (WGS) entry which is preliminary data.</text>
</comment>
<evidence type="ECO:0000313" key="1">
    <source>
        <dbReference type="EMBL" id="CAI9551684.1"/>
    </source>
</evidence>
<proteinExistence type="predicted"/>
<dbReference type="Proteomes" id="UP001162483">
    <property type="component" value="Unassembled WGS sequence"/>
</dbReference>
<organism evidence="1 2">
    <name type="scientific">Staurois parvus</name>
    <dbReference type="NCBI Taxonomy" id="386267"/>
    <lineage>
        <taxon>Eukaryota</taxon>
        <taxon>Metazoa</taxon>
        <taxon>Chordata</taxon>
        <taxon>Craniata</taxon>
        <taxon>Vertebrata</taxon>
        <taxon>Euteleostomi</taxon>
        <taxon>Amphibia</taxon>
        <taxon>Batrachia</taxon>
        <taxon>Anura</taxon>
        <taxon>Neobatrachia</taxon>
        <taxon>Ranoidea</taxon>
        <taxon>Ranidae</taxon>
        <taxon>Staurois</taxon>
    </lineage>
</organism>